<dbReference type="GO" id="GO:0008270">
    <property type="term" value="F:zinc ion binding"/>
    <property type="evidence" value="ECO:0007669"/>
    <property type="project" value="UniProtKB-KW"/>
</dbReference>
<keyword evidence="13" id="KW-1185">Reference proteome</keyword>
<dbReference type="PANTHER" id="PTHR31576">
    <property type="entry name" value="TATA BOX-BINDING PROTEIN-ASSOCIATED FACTOR RNA POLYMERASE I SUBUNIT B"/>
    <property type="match status" value="1"/>
</dbReference>
<evidence type="ECO:0000313" key="13">
    <source>
        <dbReference type="Proteomes" id="UP000541444"/>
    </source>
</evidence>
<evidence type="ECO:0000259" key="11">
    <source>
        <dbReference type="Pfam" id="PF20645"/>
    </source>
</evidence>
<dbReference type="AlphaFoldDB" id="A0A7J7MXH2"/>
<reference evidence="12 13" key="1">
    <citation type="journal article" date="2020" name="IScience">
        <title>Genome Sequencing of the Endangered Kingdonia uniflora (Circaeasteraceae, Ranunculales) Reveals Potential Mechanisms of Evolutionary Specialization.</title>
        <authorList>
            <person name="Sun Y."/>
            <person name="Deng T."/>
            <person name="Zhang A."/>
            <person name="Moore M.J."/>
            <person name="Landis J.B."/>
            <person name="Lin N."/>
            <person name="Zhang H."/>
            <person name="Zhang X."/>
            <person name="Huang J."/>
            <person name="Zhang X."/>
            <person name="Sun H."/>
            <person name="Wang H."/>
        </authorList>
    </citation>
    <scope>NUCLEOTIDE SEQUENCE [LARGE SCALE GENOMIC DNA]</scope>
    <source>
        <strain evidence="12">TB1705</strain>
        <tissue evidence="12">Leaf</tissue>
    </source>
</reference>
<dbReference type="GO" id="GO:0042790">
    <property type="term" value="P:nucleolar large rRNA transcription by RNA polymerase I"/>
    <property type="evidence" value="ECO:0007669"/>
    <property type="project" value="TreeGrafter"/>
</dbReference>
<evidence type="ECO:0000256" key="6">
    <source>
        <dbReference type="ARBA" id="ARBA00023015"/>
    </source>
</evidence>
<evidence type="ECO:0000256" key="2">
    <source>
        <dbReference type="ARBA" id="ARBA00006899"/>
    </source>
</evidence>
<dbReference type="GO" id="GO:0001164">
    <property type="term" value="F:RNA polymerase I core promoter sequence-specific DNA binding"/>
    <property type="evidence" value="ECO:0007669"/>
    <property type="project" value="InterPro"/>
</dbReference>
<keyword evidence="8" id="KW-0804">Transcription</keyword>
<organism evidence="12 13">
    <name type="scientific">Kingdonia uniflora</name>
    <dbReference type="NCBI Taxonomy" id="39325"/>
    <lineage>
        <taxon>Eukaryota</taxon>
        <taxon>Viridiplantae</taxon>
        <taxon>Streptophyta</taxon>
        <taxon>Embryophyta</taxon>
        <taxon>Tracheophyta</taxon>
        <taxon>Spermatophyta</taxon>
        <taxon>Magnoliopsida</taxon>
        <taxon>Ranunculales</taxon>
        <taxon>Circaeasteraceae</taxon>
        <taxon>Kingdonia</taxon>
    </lineage>
</organism>
<feature type="domain" description="Rrn7/TAF1B C-terminal cyclin" evidence="11">
    <location>
        <begin position="122"/>
        <end position="215"/>
    </location>
</feature>
<evidence type="ECO:0000256" key="9">
    <source>
        <dbReference type="ARBA" id="ARBA00023242"/>
    </source>
</evidence>
<evidence type="ECO:0000256" key="1">
    <source>
        <dbReference type="ARBA" id="ARBA00004604"/>
    </source>
</evidence>
<proteinExistence type="inferred from homology"/>
<evidence type="ECO:0000313" key="12">
    <source>
        <dbReference type="EMBL" id="KAF6159576.1"/>
    </source>
</evidence>
<dbReference type="EMBL" id="JACGCM010001193">
    <property type="protein sequence ID" value="KAF6159576.1"/>
    <property type="molecule type" value="Genomic_DNA"/>
</dbReference>
<dbReference type="InterPro" id="IPR048538">
    <property type="entry name" value="Rrn7_cyclin_C"/>
</dbReference>
<evidence type="ECO:0000256" key="4">
    <source>
        <dbReference type="ARBA" id="ARBA00022771"/>
    </source>
</evidence>
<feature type="region of interest" description="Disordered" evidence="10">
    <location>
        <begin position="232"/>
        <end position="256"/>
    </location>
</feature>
<evidence type="ECO:0000256" key="7">
    <source>
        <dbReference type="ARBA" id="ARBA00023125"/>
    </source>
</evidence>
<evidence type="ECO:0000256" key="5">
    <source>
        <dbReference type="ARBA" id="ARBA00022833"/>
    </source>
</evidence>
<dbReference type="Proteomes" id="UP000541444">
    <property type="component" value="Unassembled WGS sequence"/>
</dbReference>
<comment type="similarity">
    <text evidence="2">Belongs to the RRN7/TAF1B family.</text>
</comment>
<comment type="subcellular location">
    <subcellularLocation>
        <location evidence="1">Nucleus</location>
        <location evidence="1">Nucleolus</location>
    </subcellularLocation>
</comment>
<dbReference type="Pfam" id="PF20645">
    <property type="entry name" value="Rrn7_cyclin_C"/>
    <property type="match status" value="1"/>
</dbReference>
<dbReference type="PANTHER" id="PTHR31576:SF2">
    <property type="entry name" value="TATA BOX-BINDING PROTEIN-ASSOCIATED FACTOR RNA POLYMERASE I SUBUNIT B"/>
    <property type="match status" value="1"/>
</dbReference>
<keyword evidence="5" id="KW-0862">Zinc</keyword>
<comment type="caution">
    <text evidence="12">The sequence shown here is derived from an EMBL/GenBank/DDBJ whole genome shotgun (WGS) entry which is preliminary data.</text>
</comment>
<evidence type="ECO:0000256" key="10">
    <source>
        <dbReference type="SAM" id="MobiDB-lite"/>
    </source>
</evidence>
<dbReference type="GO" id="GO:0070860">
    <property type="term" value="C:RNA polymerase I core factor complex"/>
    <property type="evidence" value="ECO:0007669"/>
    <property type="project" value="InterPro"/>
</dbReference>
<evidence type="ECO:0000256" key="8">
    <source>
        <dbReference type="ARBA" id="ARBA00023163"/>
    </source>
</evidence>
<sequence>MGGFCACKIFHRFLVNTLSSYHTEPHNMHGERAVMIWLRSLQKEIPVSSSLAVSFLACHVAREAILSTDIWKWTLDGKLPYLNAFVKIKDDFSCPSNACPLSLNVMFRPLRVLRPMALESRARFVAQCIGLELPPVNFYAIVCRYLKQLSLSKEKILPLACRVYEWSMPLDLWLSANPHKISSHVCVMSILIVTIRVLYNIDGFGKWEIKALHTEFNPDKLKISTSKVRKRNDAATKYSDPDPDPDPDLKIKQPVETQTKGTNTTAGLLLKLETTYENIMEEHGWSTWVKPVLGSILKFSAGQVRFSCGIIGGKSKFSLTYIFFIFSLLLAEYLHDLPTYLQFCKDVVFAEPTRSLQPNEADQKPPDDTLIEELWNYYENQDASFNSIIK</sequence>
<keyword evidence="7" id="KW-0238">DNA-binding</keyword>
<dbReference type="InterPro" id="IPR033599">
    <property type="entry name" value="TAF1B/Rrn7"/>
</dbReference>
<keyword evidence="9" id="KW-0539">Nucleus</keyword>
<accession>A0A7J7MXH2</accession>
<gene>
    <name evidence="12" type="ORF">GIB67_032347</name>
</gene>
<keyword evidence="4" id="KW-0863">Zinc-finger</keyword>
<keyword evidence="3" id="KW-0479">Metal-binding</keyword>
<keyword evidence="6" id="KW-0805">Transcription regulation</keyword>
<dbReference type="OrthoDB" id="10069252at2759"/>
<protein>
    <recommendedName>
        <fullName evidence="11">Rrn7/TAF1B C-terminal cyclin domain-containing protein</fullName>
    </recommendedName>
</protein>
<evidence type="ECO:0000256" key="3">
    <source>
        <dbReference type="ARBA" id="ARBA00022723"/>
    </source>
</evidence>
<name>A0A7J7MXH2_9MAGN</name>